<dbReference type="Pfam" id="PF02782">
    <property type="entry name" value="FGGY_C"/>
    <property type="match status" value="1"/>
</dbReference>
<keyword evidence="3" id="KW-0547">Nucleotide-binding</keyword>
<dbReference type="Pfam" id="PF00370">
    <property type="entry name" value="FGGY_N"/>
    <property type="match status" value="1"/>
</dbReference>
<dbReference type="OrthoDB" id="9761504at2"/>
<evidence type="ECO:0000259" key="7">
    <source>
        <dbReference type="Pfam" id="PF00370"/>
    </source>
</evidence>
<dbReference type="CDD" id="cd07771">
    <property type="entry name" value="ASKHA_NBD_FGGY_RhaB-like"/>
    <property type="match status" value="1"/>
</dbReference>
<evidence type="ECO:0000256" key="6">
    <source>
        <dbReference type="ARBA" id="ARBA00023308"/>
    </source>
</evidence>
<dbReference type="InterPro" id="IPR018485">
    <property type="entry name" value="FGGY_C"/>
</dbReference>
<dbReference type="SUPFAM" id="SSF53067">
    <property type="entry name" value="Actin-like ATPase domain"/>
    <property type="match status" value="2"/>
</dbReference>
<comment type="caution">
    <text evidence="9">The sequence shown here is derived from an EMBL/GenBank/DDBJ whole genome shotgun (WGS) entry which is preliminary data.</text>
</comment>
<dbReference type="AlphaFoldDB" id="A0A2T4S8U4"/>
<dbReference type="InterPro" id="IPR018484">
    <property type="entry name" value="FGGY_N"/>
</dbReference>
<dbReference type="InterPro" id="IPR043129">
    <property type="entry name" value="ATPase_NBD"/>
</dbReference>
<keyword evidence="6" id="KW-0684">Rhamnose metabolism</keyword>
<feature type="domain" description="Carbohydrate kinase FGGY C-terminal" evidence="8">
    <location>
        <begin position="253"/>
        <end position="440"/>
    </location>
</feature>
<dbReference type="Gene3D" id="3.30.420.40">
    <property type="match status" value="2"/>
</dbReference>
<keyword evidence="2" id="KW-0808">Transferase</keyword>
<dbReference type="RefSeq" id="WP_107644401.1">
    <property type="nucleotide sequence ID" value="NZ_PZHR01000061.1"/>
</dbReference>
<dbReference type="PANTHER" id="PTHR43095">
    <property type="entry name" value="SUGAR KINASE"/>
    <property type="match status" value="1"/>
</dbReference>
<dbReference type="PANTHER" id="PTHR43095:SF2">
    <property type="entry name" value="GLUCONOKINASE"/>
    <property type="match status" value="1"/>
</dbReference>
<proteinExistence type="inferred from homology"/>
<gene>
    <name evidence="9" type="ORF">BUZ61_10265</name>
</gene>
<evidence type="ECO:0000256" key="4">
    <source>
        <dbReference type="ARBA" id="ARBA00022777"/>
    </source>
</evidence>
<dbReference type="GO" id="GO:0005524">
    <property type="term" value="F:ATP binding"/>
    <property type="evidence" value="ECO:0007669"/>
    <property type="project" value="UniProtKB-KW"/>
</dbReference>
<accession>A0A2T4S8U4</accession>
<dbReference type="Proteomes" id="UP000240400">
    <property type="component" value="Unassembled WGS sequence"/>
</dbReference>
<organism evidence="9 10">
    <name type="scientific">Staphylococcus nepalensis</name>
    <dbReference type="NCBI Taxonomy" id="214473"/>
    <lineage>
        <taxon>Bacteria</taxon>
        <taxon>Bacillati</taxon>
        <taxon>Bacillota</taxon>
        <taxon>Bacilli</taxon>
        <taxon>Bacillales</taxon>
        <taxon>Staphylococcaceae</taxon>
        <taxon>Staphylococcus</taxon>
    </lineage>
</organism>
<keyword evidence="4 9" id="KW-0418">Kinase</keyword>
<name>A0A2T4S8U4_9STAP</name>
<evidence type="ECO:0000256" key="3">
    <source>
        <dbReference type="ARBA" id="ARBA00022741"/>
    </source>
</evidence>
<evidence type="ECO:0000256" key="1">
    <source>
        <dbReference type="ARBA" id="ARBA00009156"/>
    </source>
</evidence>
<reference evidence="9 10" key="1">
    <citation type="journal article" date="2016" name="Front. Microbiol.">
        <title>Comprehensive Phylogenetic Analysis of Bovine Non-aureus Staphylococci Species Based on Whole-Genome Sequencing.</title>
        <authorList>
            <person name="Naushad S."/>
            <person name="Barkema H.W."/>
            <person name="Luby C."/>
            <person name="Condas L.A."/>
            <person name="Nobrega D.B."/>
            <person name="Carson D.A."/>
            <person name="De Buck J."/>
        </authorList>
    </citation>
    <scope>NUCLEOTIDE SEQUENCE [LARGE SCALE GENOMIC DNA]</scope>
    <source>
        <strain evidence="9 10">SNUC 4337</strain>
    </source>
</reference>
<keyword evidence="5" id="KW-0067">ATP-binding</keyword>
<evidence type="ECO:0000313" key="9">
    <source>
        <dbReference type="EMBL" id="PTK58197.1"/>
    </source>
</evidence>
<evidence type="ECO:0000256" key="5">
    <source>
        <dbReference type="ARBA" id="ARBA00022840"/>
    </source>
</evidence>
<protein>
    <submittedName>
        <fullName evidence="9">Rhamnulokinase</fullName>
    </submittedName>
</protein>
<dbReference type="GO" id="GO:0019301">
    <property type="term" value="P:rhamnose catabolic process"/>
    <property type="evidence" value="ECO:0007669"/>
    <property type="project" value="InterPro"/>
</dbReference>
<comment type="similarity">
    <text evidence="1">Belongs to the FGGY kinase family.</text>
</comment>
<evidence type="ECO:0000256" key="2">
    <source>
        <dbReference type="ARBA" id="ARBA00022679"/>
    </source>
</evidence>
<dbReference type="InterPro" id="IPR013449">
    <property type="entry name" value="Rhamnulokinase"/>
</dbReference>
<feature type="domain" description="Carbohydrate kinase FGGY N-terminal" evidence="7">
    <location>
        <begin position="4"/>
        <end position="242"/>
    </location>
</feature>
<dbReference type="GO" id="GO:0008993">
    <property type="term" value="F:rhamnulokinase activity"/>
    <property type="evidence" value="ECO:0007669"/>
    <property type="project" value="InterPro"/>
</dbReference>
<dbReference type="InterPro" id="IPR050406">
    <property type="entry name" value="FGGY_Carb_Kinase"/>
</dbReference>
<evidence type="ECO:0000259" key="8">
    <source>
        <dbReference type="Pfam" id="PF02782"/>
    </source>
</evidence>
<sequence length="489" mass="55286">MKNYIAVDIGASSGRAVLAHVEDGDIKIQEINRFANGFTTQNQQEVWDVDYLFDEIIISLERAKTLGVGSSYLSIDTWGVDYIFLDDKSKRLQEAVSYRDTRTNHTMEKVFQLITKHDIYNKTGIQFLQFNTLFQLYEECKSVKQQAEYILLVPDYLNFRLTGRLTNEVTNLSTTQLLDLYGYNLNNELLEIVDIKPQQFAEVVEPGTYLGDVRPDIHKLHNLPETCVYATASHDTASAVLGSVGHSGKDWAFLSSGTWSLIGQELSEPIVSENAFNQGYSNERGIQGTYRFLKNIIGMWIIQRVRKDWPKNYTFPEMVKQAQQHTDFKVFVDFNDARFINPNNMVEAIQTYCIETGQSVPQTIGELAQTVYLNLAIIYAVSIEALNEITGSTIEVINIVGGGSNNEYLNELTAYYTNCDIIVGPVEATVFGNLAATMIATEQFKDIAEARQAIAQSNMLQHIMTPKDTTDRITDINLFKEATQYAHKL</sequence>
<dbReference type="EMBL" id="PZHR01000061">
    <property type="protein sequence ID" value="PTK58197.1"/>
    <property type="molecule type" value="Genomic_DNA"/>
</dbReference>
<evidence type="ECO:0000313" key="10">
    <source>
        <dbReference type="Proteomes" id="UP000240400"/>
    </source>
</evidence>